<organism evidence="4 5">
    <name type="scientific">Truncatella angustata</name>
    <dbReference type="NCBI Taxonomy" id="152316"/>
    <lineage>
        <taxon>Eukaryota</taxon>
        <taxon>Fungi</taxon>
        <taxon>Dikarya</taxon>
        <taxon>Ascomycota</taxon>
        <taxon>Pezizomycotina</taxon>
        <taxon>Sordariomycetes</taxon>
        <taxon>Xylariomycetidae</taxon>
        <taxon>Amphisphaeriales</taxon>
        <taxon>Sporocadaceae</taxon>
        <taxon>Truncatella</taxon>
    </lineage>
</organism>
<comment type="caution">
    <text evidence="4">The sequence shown here is derived from an EMBL/GenBank/DDBJ whole genome shotgun (WGS) entry which is preliminary data.</text>
</comment>
<name>A0A9P8UZ31_9PEZI</name>
<keyword evidence="2" id="KW-0479">Metal-binding</keyword>
<evidence type="ECO:0000259" key="3">
    <source>
        <dbReference type="Pfam" id="PF01557"/>
    </source>
</evidence>
<keyword evidence="5" id="KW-1185">Reference proteome</keyword>
<comment type="similarity">
    <text evidence="1">Belongs to the FAH family.</text>
</comment>
<evidence type="ECO:0000256" key="2">
    <source>
        <dbReference type="ARBA" id="ARBA00022723"/>
    </source>
</evidence>
<dbReference type="AlphaFoldDB" id="A0A9P8UZ31"/>
<dbReference type="EMBL" id="JAGPXC010000001">
    <property type="protein sequence ID" value="KAH6660539.1"/>
    <property type="molecule type" value="Genomic_DNA"/>
</dbReference>
<dbReference type="PANTHER" id="PTHR11820">
    <property type="entry name" value="ACYLPYRUVASE"/>
    <property type="match status" value="1"/>
</dbReference>
<proteinExistence type="inferred from homology"/>
<dbReference type="SUPFAM" id="SSF56529">
    <property type="entry name" value="FAH"/>
    <property type="match status" value="1"/>
</dbReference>
<dbReference type="GO" id="GO:0006107">
    <property type="term" value="P:oxaloacetate metabolic process"/>
    <property type="evidence" value="ECO:0007669"/>
    <property type="project" value="UniProtKB-ARBA"/>
</dbReference>
<evidence type="ECO:0000256" key="1">
    <source>
        <dbReference type="ARBA" id="ARBA00010211"/>
    </source>
</evidence>
<reference evidence="4" key="1">
    <citation type="journal article" date="2021" name="Nat. Commun.">
        <title>Genetic determinants of endophytism in the Arabidopsis root mycobiome.</title>
        <authorList>
            <person name="Mesny F."/>
            <person name="Miyauchi S."/>
            <person name="Thiergart T."/>
            <person name="Pickel B."/>
            <person name="Atanasova L."/>
            <person name="Karlsson M."/>
            <person name="Huettel B."/>
            <person name="Barry K.W."/>
            <person name="Haridas S."/>
            <person name="Chen C."/>
            <person name="Bauer D."/>
            <person name="Andreopoulos W."/>
            <person name="Pangilinan J."/>
            <person name="LaButti K."/>
            <person name="Riley R."/>
            <person name="Lipzen A."/>
            <person name="Clum A."/>
            <person name="Drula E."/>
            <person name="Henrissat B."/>
            <person name="Kohler A."/>
            <person name="Grigoriev I.V."/>
            <person name="Martin F.M."/>
            <person name="Hacquard S."/>
        </authorList>
    </citation>
    <scope>NUCLEOTIDE SEQUENCE</scope>
    <source>
        <strain evidence="4">MPI-SDFR-AT-0073</strain>
    </source>
</reference>
<dbReference type="OrthoDB" id="411064at2759"/>
<dbReference type="Gene3D" id="3.90.850.10">
    <property type="entry name" value="Fumarylacetoacetase-like, C-terminal domain"/>
    <property type="match status" value="1"/>
</dbReference>
<dbReference type="Pfam" id="PF01557">
    <property type="entry name" value="FAA_hydrolase"/>
    <property type="match status" value="1"/>
</dbReference>
<dbReference type="FunFam" id="3.90.850.10:FF:000002">
    <property type="entry name" value="2-hydroxyhepta-2,4-diene-1,7-dioate isomerase"/>
    <property type="match status" value="1"/>
</dbReference>
<protein>
    <submittedName>
        <fullName evidence="4">5-carboxymethyl-2-hydroxymuconate isomerase</fullName>
    </submittedName>
</protein>
<gene>
    <name evidence="4" type="ORF">BKA67DRAFT_548350</name>
</gene>
<dbReference type="Proteomes" id="UP000758603">
    <property type="component" value="Unassembled WGS sequence"/>
</dbReference>
<dbReference type="InterPro" id="IPR011234">
    <property type="entry name" value="Fumarylacetoacetase-like_C"/>
</dbReference>
<dbReference type="GO" id="GO:0046872">
    <property type="term" value="F:metal ion binding"/>
    <property type="evidence" value="ECO:0007669"/>
    <property type="project" value="UniProtKB-KW"/>
</dbReference>
<keyword evidence="4" id="KW-0413">Isomerase</keyword>
<feature type="domain" description="Fumarylacetoacetase-like C-terminal" evidence="3">
    <location>
        <begin position="119"/>
        <end position="326"/>
    </location>
</feature>
<dbReference type="GO" id="GO:0050163">
    <property type="term" value="F:oxaloacetate tautomerase activity"/>
    <property type="evidence" value="ECO:0007669"/>
    <property type="project" value="UniProtKB-ARBA"/>
</dbReference>
<evidence type="ECO:0000313" key="5">
    <source>
        <dbReference type="Proteomes" id="UP000758603"/>
    </source>
</evidence>
<sequence>MSCGLRTWHWRPSCAILSRYRTAQSTLPSVIVITNEVRENITIMPEWTHLIRFLAVEDDQVHLGQLVDTTRDAGLDSVDGTEIKAYLINGDIFNGKVTKHVYTVKKLLSPVSKEQCSYIRCLGLNYLDHAKEANLQLPAAPILFTKPRTALTDPFPAAITVPKCAQDETSDYEAELCVIIGRSGRDIPEEDALNYVLGYTSSNDVSARNLQMITTQWSFSKGLDNSCPIGPVLVSPAVIPDPQTLKIKTIYNGDTVQDGHTGDMIFNIKKQISYLSQGTTLEAGSIILTGTPAGIGFFRKPRVFLQDGGDVRVEIEKIGTLVNKVRYEQF</sequence>
<accession>A0A9P8UZ31</accession>
<dbReference type="GeneID" id="70130402"/>
<dbReference type="RefSeq" id="XP_045964670.1">
    <property type="nucleotide sequence ID" value="XM_046101510.1"/>
</dbReference>
<evidence type="ECO:0000313" key="4">
    <source>
        <dbReference type="EMBL" id="KAH6660539.1"/>
    </source>
</evidence>
<dbReference type="InterPro" id="IPR036663">
    <property type="entry name" value="Fumarylacetoacetase_C_sf"/>
</dbReference>